<dbReference type="InterPro" id="IPR014030">
    <property type="entry name" value="Ketoacyl_synth_N"/>
</dbReference>
<keyword evidence="19" id="KW-1185">Reference proteome</keyword>
<organism evidence="18 19">
    <name type="scientific">Paenibacillus abyssi</name>
    <dbReference type="NCBI Taxonomy" id="1340531"/>
    <lineage>
        <taxon>Bacteria</taxon>
        <taxon>Bacillati</taxon>
        <taxon>Bacillota</taxon>
        <taxon>Bacilli</taxon>
        <taxon>Bacillales</taxon>
        <taxon>Paenibacillaceae</taxon>
        <taxon>Paenibacillus</taxon>
    </lineage>
</organism>
<dbReference type="GO" id="GO:0006633">
    <property type="term" value="P:fatty acid biosynthetic process"/>
    <property type="evidence" value="ECO:0007669"/>
    <property type="project" value="UniProtKB-UniRule"/>
</dbReference>
<dbReference type="FunFam" id="3.40.47.10:FF:000009">
    <property type="entry name" value="3-oxoacyl-[acyl-carrier-protein] synthase 2"/>
    <property type="match status" value="1"/>
</dbReference>
<keyword evidence="6 14" id="KW-0808">Transferase</keyword>
<dbReference type="NCBIfam" id="NF004970">
    <property type="entry name" value="PRK06333.1"/>
    <property type="match status" value="1"/>
</dbReference>
<evidence type="ECO:0000256" key="10">
    <source>
        <dbReference type="ARBA" id="ARBA00023315"/>
    </source>
</evidence>
<dbReference type="EMBL" id="BMGR01000010">
    <property type="protein sequence ID" value="GGG12648.1"/>
    <property type="molecule type" value="Genomic_DNA"/>
</dbReference>
<dbReference type="NCBIfam" id="NF005589">
    <property type="entry name" value="PRK07314.1"/>
    <property type="match status" value="1"/>
</dbReference>
<dbReference type="InterPro" id="IPR020841">
    <property type="entry name" value="PKS_Beta-ketoAc_synthase_dom"/>
</dbReference>
<evidence type="ECO:0000256" key="5">
    <source>
        <dbReference type="ARBA" id="ARBA00022516"/>
    </source>
</evidence>
<sequence>MKQRVVVTGMGVMTSLGHDLEEFWGNLLAGKSGVSLIEAFDVSEYPTRIAAEIKNFDLEQFGVDKKEARRMDRFVQFAVAASQMAIKDANLKIGEDADPERVGVMIGSGIGGLGTWEDQHNLLLEKGPKRVSPFFIPMMIANMASGQVSMSTGAKGPNSTAVTACATGTHSIGDSFKMIQRGDADAMICGGAEATIRPTGMAGFCAMRAMSTRNDEPAKASRPFDTGRDGFVMGEGSGVLILESLEHAQKRGARIYAEVIGYGMSGDAHHMTEPDPDGAARCMTHALRDAGLQPEEVDYINAHGTSTPVGDRSETSAVKKAFGEHAYKLAVSSTKSMTGHLLGAAGGVEAVILGLTLQNGVIAPTINLENQDPECDLDYVPNTPREADVKTAMSNSFGFGGHNATIVMRKYEG</sequence>
<evidence type="ECO:0000256" key="15">
    <source>
        <dbReference type="PIRSR" id="PIRSR000447-1"/>
    </source>
</evidence>
<dbReference type="PANTHER" id="PTHR11712:SF336">
    <property type="entry name" value="3-OXOACYL-[ACYL-CARRIER-PROTEIN] SYNTHASE, MITOCHONDRIAL"/>
    <property type="match status" value="1"/>
</dbReference>
<name>A0A917D6R2_9BACL</name>
<keyword evidence="10 14" id="KW-0012">Acyltransferase</keyword>
<comment type="catalytic activity">
    <reaction evidence="13 14">
        <text>a fatty acyl-[ACP] + malonyl-[ACP] + H(+) = a 3-oxoacyl-[ACP] + holo-[ACP] + CO2</text>
        <dbReference type="Rhea" id="RHEA:22836"/>
        <dbReference type="Rhea" id="RHEA-COMP:9623"/>
        <dbReference type="Rhea" id="RHEA-COMP:9685"/>
        <dbReference type="Rhea" id="RHEA-COMP:9916"/>
        <dbReference type="Rhea" id="RHEA-COMP:14125"/>
        <dbReference type="ChEBI" id="CHEBI:15378"/>
        <dbReference type="ChEBI" id="CHEBI:16526"/>
        <dbReference type="ChEBI" id="CHEBI:64479"/>
        <dbReference type="ChEBI" id="CHEBI:78449"/>
        <dbReference type="ChEBI" id="CHEBI:78776"/>
        <dbReference type="ChEBI" id="CHEBI:138651"/>
    </reaction>
</comment>
<evidence type="ECO:0000256" key="4">
    <source>
        <dbReference type="ARBA" id="ARBA00014657"/>
    </source>
</evidence>
<evidence type="ECO:0000256" key="13">
    <source>
        <dbReference type="ARBA" id="ARBA00047659"/>
    </source>
</evidence>
<dbReference type="Proteomes" id="UP000644756">
    <property type="component" value="Unassembled WGS sequence"/>
</dbReference>
<dbReference type="EC" id="2.3.1.179" evidence="3 14"/>
<dbReference type="RefSeq" id="WP_188532073.1">
    <property type="nucleotide sequence ID" value="NZ_BMGR01000010.1"/>
</dbReference>
<feature type="domain" description="Ketosynthase family 3 (KS3)" evidence="17">
    <location>
        <begin position="2"/>
        <end position="410"/>
    </location>
</feature>
<evidence type="ECO:0000313" key="18">
    <source>
        <dbReference type="EMBL" id="GGG12648.1"/>
    </source>
</evidence>
<dbReference type="InterPro" id="IPR000794">
    <property type="entry name" value="Beta-ketoacyl_synthase"/>
</dbReference>
<evidence type="ECO:0000256" key="11">
    <source>
        <dbReference type="ARBA" id="ARBA00024006"/>
    </source>
</evidence>
<dbReference type="Pfam" id="PF02801">
    <property type="entry name" value="Ketoacyl-synt_C"/>
    <property type="match status" value="1"/>
</dbReference>
<gene>
    <name evidence="18" type="ORF">GCM10010916_31940</name>
</gene>
<evidence type="ECO:0000256" key="3">
    <source>
        <dbReference type="ARBA" id="ARBA00012356"/>
    </source>
</evidence>
<dbReference type="GO" id="GO:0004315">
    <property type="term" value="F:3-oxoacyl-[acyl-carrier-protein] synthase activity"/>
    <property type="evidence" value="ECO:0007669"/>
    <property type="project" value="UniProtKB-UniRule"/>
</dbReference>
<evidence type="ECO:0000256" key="6">
    <source>
        <dbReference type="ARBA" id="ARBA00022679"/>
    </source>
</evidence>
<keyword evidence="7" id="KW-0276">Fatty acid metabolism</keyword>
<dbReference type="InterPro" id="IPR018201">
    <property type="entry name" value="Ketoacyl_synth_AS"/>
</dbReference>
<dbReference type="SUPFAM" id="SSF53901">
    <property type="entry name" value="Thiolase-like"/>
    <property type="match status" value="2"/>
</dbReference>
<feature type="active site" description="For beta-ketoacyl synthase activity" evidence="15">
    <location>
        <position position="165"/>
    </location>
</feature>
<dbReference type="InterPro" id="IPR017568">
    <property type="entry name" value="3-oxoacyl-ACP_synth-2"/>
</dbReference>
<dbReference type="GO" id="GO:0005829">
    <property type="term" value="C:cytosol"/>
    <property type="evidence" value="ECO:0007669"/>
    <property type="project" value="TreeGrafter"/>
</dbReference>
<dbReference type="InterPro" id="IPR016039">
    <property type="entry name" value="Thiolase-like"/>
</dbReference>
<reference evidence="18" key="2">
    <citation type="submission" date="2020-09" db="EMBL/GenBank/DDBJ databases">
        <authorList>
            <person name="Sun Q."/>
            <person name="Zhou Y."/>
        </authorList>
    </citation>
    <scope>NUCLEOTIDE SEQUENCE</scope>
    <source>
        <strain evidence="18">CGMCC 1.12987</strain>
    </source>
</reference>
<keyword evidence="9 14" id="KW-0275">Fatty acid biosynthesis</keyword>
<dbReference type="Gene3D" id="3.40.47.10">
    <property type="match status" value="1"/>
</dbReference>
<protein>
    <recommendedName>
        <fullName evidence="4 14">3-oxoacyl-[acyl-carrier-protein] synthase 2</fullName>
        <ecNumber evidence="3 14">2.3.1.179</ecNumber>
    </recommendedName>
</protein>
<evidence type="ECO:0000256" key="9">
    <source>
        <dbReference type="ARBA" id="ARBA00023160"/>
    </source>
</evidence>
<accession>A0A917D6R2</accession>
<dbReference type="SMART" id="SM00825">
    <property type="entry name" value="PKS_KS"/>
    <property type="match status" value="1"/>
</dbReference>
<dbReference type="CDD" id="cd00834">
    <property type="entry name" value="KAS_I_II"/>
    <property type="match status" value="1"/>
</dbReference>
<evidence type="ECO:0000259" key="17">
    <source>
        <dbReference type="PROSITE" id="PS52004"/>
    </source>
</evidence>
<reference evidence="18" key="1">
    <citation type="journal article" date="2014" name="Int. J. Syst. Evol. Microbiol.">
        <title>Complete genome sequence of Corynebacterium casei LMG S-19264T (=DSM 44701T), isolated from a smear-ripened cheese.</title>
        <authorList>
            <consortium name="US DOE Joint Genome Institute (JGI-PGF)"/>
            <person name="Walter F."/>
            <person name="Albersmeier A."/>
            <person name="Kalinowski J."/>
            <person name="Ruckert C."/>
        </authorList>
    </citation>
    <scope>NUCLEOTIDE SEQUENCE</scope>
    <source>
        <strain evidence="18">CGMCC 1.12987</strain>
    </source>
</reference>
<dbReference type="PIRSF" id="PIRSF000447">
    <property type="entry name" value="KAS_II"/>
    <property type="match status" value="1"/>
</dbReference>
<dbReference type="PROSITE" id="PS00606">
    <property type="entry name" value="KS3_1"/>
    <property type="match status" value="1"/>
</dbReference>
<evidence type="ECO:0000256" key="1">
    <source>
        <dbReference type="ARBA" id="ARBA00005194"/>
    </source>
</evidence>
<dbReference type="AlphaFoldDB" id="A0A917D6R2"/>
<proteinExistence type="inferred from homology"/>
<evidence type="ECO:0000256" key="2">
    <source>
        <dbReference type="ARBA" id="ARBA00008467"/>
    </source>
</evidence>
<comment type="similarity">
    <text evidence="2 14 16">Belongs to the thiolase-like superfamily. Beta-ketoacyl-ACP synthases family.</text>
</comment>
<dbReference type="PROSITE" id="PS52004">
    <property type="entry name" value="KS3_2"/>
    <property type="match status" value="1"/>
</dbReference>
<evidence type="ECO:0000313" key="19">
    <source>
        <dbReference type="Proteomes" id="UP000644756"/>
    </source>
</evidence>
<comment type="catalytic activity">
    <reaction evidence="12 14">
        <text>(9Z)-hexadecenoyl-[ACP] + malonyl-[ACP] + H(+) = 3-oxo-(11Z)-octadecenoyl-[ACP] + holo-[ACP] + CO2</text>
        <dbReference type="Rhea" id="RHEA:55040"/>
        <dbReference type="Rhea" id="RHEA-COMP:9623"/>
        <dbReference type="Rhea" id="RHEA-COMP:9685"/>
        <dbReference type="Rhea" id="RHEA-COMP:10800"/>
        <dbReference type="Rhea" id="RHEA-COMP:14074"/>
        <dbReference type="ChEBI" id="CHEBI:15378"/>
        <dbReference type="ChEBI" id="CHEBI:16526"/>
        <dbReference type="ChEBI" id="CHEBI:64479"/>
        <dbReference type="ChEBI" id="CHEBI:78449"/>
        <dbReference type="ChEBI" id="CHEBI:83989"/>
        <dbReference type="ChEBI" id="CHEBI:138538"/>
        <dbReference type="EC" id="2.3.1.179"/>
    </reaction>
</comment>
<comment type="pathway">
    <text evidence="1 14">Lipid metabolism; fatty acid biosynthesis.</text>
</comment>
<dbReference type="Pfam" id="PF00109">
    <property type="entry name" value="ketoacyl-synt"/>
    <property type="match status" value="1"/>
</dbReference>
<dbReference type="PANTHER" id="PTHR11712">
    <property type="entry name" value="POLYKETIDE SYNTHASE-RELATED"/>
    <property type="match status" value="1"/>
</dbReference>
<evidence type="ECO:0000256" key="14">
    <source>
        <dbReference type="PIRNR" id="PIRNR000447"/>
    </source>
</evidence>
<comment type="function">
    <text evidence="11 14">Involved in the type II fatty acid elongation cycle. Catalyzes the elongation of a wide range of acyl-ACP by the addition of two carbons from malonyl-ACP to an acyl acceptor. Can efficiently catalyze the conversion of palmitoleoyl-ACP (cis-hexadec-9-enoyl-ACP) to cis-vaccenoyl-ACP (cis-octadec-11-enoyl-ACP), an essential step in the thermal regulation of fatty acid composition.</text>
</comment>
<evidence type="ECO:0000256" key="12">
    <source>
        <dbReference type="ARBA" id="ARBA00047318"/>
    </source>
</evidence>
<evidence type="ECO:0000256" key="7">
    <source>
        <dbReference type="ARBA" id="ARBA00022832"/>
    </source>
</evidence>
<evidence type="ECO:0000256" key="8">
    <source>
        <dbReference type="ARBA" id="ARBA00023098"/>
    </source>
</evidence>
<keyword evidence="8" id="KW-0443">Lipid metabolism</keyword>
<dbReference type="NCBIfam" id="TIGR03150">
    <property type="entry name" value="fabF"/>
    <property type="match status" value="1"/>
</dbReference>
<evidence type="ECO:0000256" key="16">
    <source>
        <dbReference type="RuleBase" id="RU003694"/>
    </source>
</evidence>
<comment type="caution">
    <text evidence="18">The sequence shown here is derived from an EMBL/GenBank/DDBJ whole genome shotgun (WGS) entry which is preliminary data.</text>
</comment>
<dbReference type="InterPro" id="IPR014031">
    <property type="entry name" value="Ketoacyl_synth_C"/>
</dbReference>
<keyword evidence="5 14" id="KW-0444">Lipid biosynthesis</keyword>